<sequence>MAEYDSEITMVKESADIHLRSVDLNLLTVFDAVMQMQNITRAANSLGMSQPAVSNAVARLKVMFNDELFVRRGRGIQPTMRARQLFGPVRQALQLVRNELLGAKFEPISSERAFSLSLCSPLDLRLGGTIINHVKQVAPQLGLKIKSYINNDIEHQLRYQNVEFVIGYSCFESMEFRSEALFDDELVLVVAQQHPRITNQITLEQTLMEQHAVVSLESFGSFSKFYYIDDAMQRTVTQQCTDLYSVLTIVSLTEMVAIAPAWLVRQQAEALKIKAVPLCQCENKATCYLSWHESSEWDKGHQWMKTILTEAGHSE</sequence>
<dbReference type="Pfam" id="PF03466">
    <property type="entry name" value="LysR_substrate"/>
    <property type="match status" value="1"/>
</dbReference>
<dbReference type="STRING" id="138074.SYMBAF_10132"/>
<dbReference type="InterPro" id="IPR036390">
    <property type="entry name" value="WH_DNA-bd_sf"/>
</dbReference>
<dbReference type="RefSeq" id="WP_040262688.1">
    <property type="nucleotide sequence ID" value="NZ_CP050855.1"/>
</dbReference>
<keyword evidence="4" id="KW-0804">Transcription</keyword>
<keyword evidence="2" id="KW-0805">Transcription regulation</keyword>
<organism evidence="6 7">
    <name type="scientific">Serratia symbiotica</name>
    <dbReference type="NCBI Taxonomy" id="138074"/>
    <lineage>
        <taxon>Bacteria</taxon>
        <taxon>Pseudomonadati</taxon>
        <taxon>Pseudomonadota</taxon>
        <taxon>Gammaproteobacteria</taxon>
        <taxon>Enterobacterales</taxon>
        <taxon>Yersiniaceae</taxon>
        <taxon>Serratia</taxon>
    </lineage>
</organism>
<dbReference type="PANTHER" id="PTHR30118">
    <property type="entry name" value="HTH-TYPE TRANSCRIPTIONAL REGULATOR LEUO-RELATED"/>
    <property type="match status" value="1"/>
</dbReference>
<dbReference type="InterPro" id="IPR000847">
    <property type="entry name" value="LysR_HTH_N"/>
</dbReference>
<evidence type="ECO:0000256" key="1">
    <source>
        <dbReference type="ARBA" id="ARBA00009437"/>
    </source>
</evidence>
<dbReference type="GO" id="GO:0003700">
    <property type="term" value="F:DNA-binding transcription factor activity"/>
    <property type="evidence" value="ECO:0007669"/>
    <property type="project" value="InterPro"/>
</dbReference>
<evidence type="ECO:0000313" key="6">
    <source>
        <dbReference type="EMBL" id="QLH63782.1"/>
    </source>
</evidence>
<evidence type="ECO:0000256" key="3">
    <source>
        <dbReference type="ARBA" id="ARBA00023125"/>
    </source>
</evidence>
<dbReference type="NCBIfam" id="NF007063">
    <property type="entry name" value="PRK09508.1"/>
    <property type="match status" value="1"/>
</dbReference>
<feature type="domain" description="HTH lysR-type" evidence="5">
    <location>
        <begin position="22"/>
        <end position="79"/>
    </location>
</feature>
<evidence type="ECO:0000256" key="2">
    <source>
        <dbReference type="ARBA" id="ARBA00023015"/>
    </source>
</evidence>
<dbReference type="EMBL" id="CP050855">
    <property type="protein sequence ID" value="QLH63782.1"/>
    <property type="molecule type" value="Genomic_DNA"/>
</dbReference>
<accession>A0A068Z340</accession>
<evidence type="ECO:0000313" key="7">
    <source>
        <dbReference type="Proteomes" id="UP000042738"/>
    </source>
</evidence>
<dbReference type="SUPFAM" id="SSF46785">
    <property type="entry name" value="Winged helix' DNA-binding domain"/>
    <property type="match status" value="1"/>
</dbReference>
<dbReference type="Proteomes" id="UP000042738">
    <property type="component" value="Chromosome"/>
</dbReference>
<dbReference type="InterPro" id="IPR050389">
    <property type="entry name" value="LysR-type_TF"/>
</dbReference>
<dbReference type="PROSITE" id="PS50931">
    <property type="entry name" value="HTH_LYSR"/>
    <property type="match status" value="1"/>
</dbReference>
<dbReference type="PANTHER" id="PTHR30118:SF6">
    <property type="entry name" value="HTH-TYPE TRANSCRIPTIONAL REGULATOR LEUO"/>
    <property type="match status" value="1"/>
</dbReference>
<dbReference type="InterPro" id="IPR005119">
    <property type="entry name" value="LysR_subst-bd"/>
</dbReference>
<evidence type="ECO:0000259" key="5">
    <source>
        <dbReference type="PROSITE" id="PS50931"/>
    </source>
</evidence>
<dbReference type="InterPro" id="IPR036388">
    <property type="entry name" value="WH-like_DNA-bd_sf"/>
</dbReference>
<dbReference type="Pfam" id="PF00126">
    <property type="entry name" value="HTH_1"/>
    <property type="match status" value="1"/>
</dbReference>
<dbReference type="PRINTS" id="PR00039">
    <property type="entry name" value="HTHLYSR"/>
</dbReference>
<dbReference type="Gene3D" id="1.10.10.10">
    <property type="entry name" value="Winged helix-like DNA-binding domain superfamily/Winged helix DNA-binding domain"/>
    <property type="match status" value="1"/>
</dbReference>
<dbReference type="Gene3D" id="3.40.190.10">
    <property type="entry name" value="Periplasmic binding protein-like II"/>
    <property type="match status" value="2"/>
</dbReference>
<dbReference type="GeneID" id="93737541"/>
<dbReference type="AlphaFoldDB" id="A0A068Z340"/>
<gene>
    <name evidence="6" type="primary">leuO</name>
    <name evidence="6" type="ORF">SYMBAF_13705</name>
</gene>
<keyword evidence="3" id="KW-0238">DNA-binding</keyword>
<comment type="similarity">
    <text evidence="1">Belongs to the LysR transcriptional regulatory family.</text>
</comment>
<reference evidence="6 7" key="1">
    <citation type="journal article" date="2014" name="Genome Announc.">
        <title>Whole-Genome Sequence of Serratia symbiotica Strain CWBI-2.3T, a Free-Living Symbiont of the Black Bean Aphid Aphis fabae.</title>
        <authorList>
            <person name="Foray V."/>
            <person name="Grigorescu A.S."/>
            <person name="Sabri A."/>
            <person name="Haubruge E."/>
            <person name="Lognay G."/>
            <person name="Francis F."/>
            <person name="Fauconnier M.L."/>
            <person name="Hance T."/>
            <person name="Thonart P."/>
        </authorList>
    </citation>
    <scope>NUCLEOTIDE SEQUENCE [LARGE SCALE GENOMIC DNA]</scope>
    <source>
        <strain evidence="6">CWBI-2.3</strain>
    </source>
</reference>
<name>A0A068Z340_9GAMM</name>
<proteinExistence type="inferred from homology"/>
<evidence type="ECO:0000256" key="4">
    <source>
        <dbReference type="ARBA" id="ARBA00023163"/>
    </source>
</evidence>
<dbReference type="GO" id="GO:0003677">
    <property type="term" value="F:DNA binding"/>
    <property type="evidence" value="ECO:0007669"/>
    <property type="project" value="UniProtKB-KW"/>
</dbReference>
<dbReference type="SUPFAM" id="SSF53850">
    <property type="entry name" value="Periplasmic binding protein-like II"/>
    <property type="match status" value="1"/>
</dbReference>
<protein>
    <submittedName>
        <fullName evidence="6">Transcriptional regulator LeuO</fullName>
    </submittedName>
</protein>
<dbReference type="CDD" id="cd08466">
    <property type="entry name" value="PBP2_LeuO"/>
    <property type="match status" value="1"/>
</dbReference>